<evidence type="ECO:0000313" key="1">
    <source>
        <dbReference type="EMBL" id="MBJ6361637.1"/>
    </source>
</evidence>
<sequence>MELQPSNYFLDKFVSFDLSSLSSNNTGKREISSKWVNAFILNSAFRYKFEEPKRLLIMNLLRRVESSFHQYNLGSSQLDEYLLGDKRGISRYFSAVVCFEIALSHLYQAYMFGQRLTGIKLFNSNDNSSLDRLNKLYNISKHYDGTVSKGEIDEVNTIPIWITNEGFKSIDKFLSYNEVHEMMNEMEYISNELIK</sequence>
<protein>
    <submittedName>
        <fullName evidence="1">Uncharacterized protein</fullName>
    </submittedName>
</protein>
<reference evidence="1" key="1">
    <citation type="submission" date="2020-12" db="EMBL/GenBank/DDBJ databases">
        <authorList>
            <person name="Huq M.A."/>
        </authorList>
    </citation>
    <scope>NUCLEOTIDE SEQUENCE</scope>
    <source>
        <strain evidence="1">MAHUQ-46</strain>
    </source>
</reference>
<dbReference type="Proteomes" id="UP000640274">
    <property type="component" value="Unassembled WGS sequence"/>
</dbReference>
<keyword evidence="2" id="KW-1185">Reference proteome</keyword>
<comment type="caution">
    <text evidence="1">The sequence shown here is derived from an EMBL/GenBank/DDBJ whole genome shotgun (WGS) entry which is preliminary data.</text>
</comment>
<name>A0A934IYM7_9BACL</name>
<gene>
    <name evidence="1" type="ORF">JFN88_10060</name>
</gene>
<organism evidence="1 2">
    <name type="scientific">Paenibacillus roseus</name>
    <dbReference type="NCBI Taxonomy" id="2798579"/>
    <lineage>
        <taxon>Bacteria</taxon>
        <taxon>Bacillati</taxon>
        <taxon>Bacillota</taxon>
        <taxon>Bacilli</taxon>
        <taxon>Bacillales</taxon>
        <taxon>Paenibacillaceae</taxon>
        <taxon>Paenibacillus</taxon>
    </lineage>
</organism>
<accession>A0A934IYM7</accession>
<evidence type="ECO:0000313" key="2">
    <source>
        <dbReference type="Proteomes" id="UP000640274"/>
    </source>
</evidence>
<dbReference type="AlphaFoldDB" id="A0A934IYM7"/>
<proteinExistence type="predicted"/>
<dbReference type="EMBL" id="JAELUP010000037">
    <property type="protein sequence ID" value="MBJ6361637.1"/>
    <property type="molecule type" value="Genomic_DNA"/>
</dbReference>